<evidence type="ECO:0000256" key="7">
    <source>
        <dbReference type="ARBA" id="ARBA00025748"/>
    </source>
</evidence>
<dbReference type="InterPro" id="IPR017970">
    <property type="entry name" value="Homeobox_CS"/>
</dbReference>
<comment type="similarity">
    <text evidence="7 10">Belongs to the HD-ZIP homeobox family. Class I subfamily.</text>
</comment>
<dbReference type="InterPro" id="IPR001356">
    <property type="entry name" value="HD"/>
</dbReference>
<feature type="region of interest" description="Disordered" evidence="12">
    <location>
        <begin position="1"/>
        <end position="27"/>
    </location>
</feature>
<comment type="subcellular location">
    <subcellularLocation>
        <location evidence="1 8 9">Nucleus</location>
    </subcellularLocation>
</comment>
<keyword evidence="3 8" id="KW-0238">DNA-binding</keyword>
<evidence type="ECO:0000256" key="11">
    <source>
        <dbReference type="SAM" id="Coils"/>
    </source>
</evidence>
<keyword evidence="6 8" id="KW-0539">Nucleus</keyword>
<dbReference type="CDD" id="cd00086">
    <property type="entry name" value="homeodomain"/>
    <property type="match status" value="1"/>
</dbReference>
<proteinExistence type="inferred from homology"/>
<dbReference type="SMART" id="SM00389">
    <property type="entry name" value="HOX"/>
    <property type="match status" value="1"/>
</dbReference>
<dbReference type="InterPro" id="IPR009057">
    <property type="entry name" value="Homeodomain-like_sf"/>
</dbReference>
<evidence type="ECO:0000256" key="4">
    <source>
        <dbReference type="ARBA" id="ARBA00023155"/>
    </source>
</evidence>
<evidence type="ECO:0000256" key="9">
    <source>
        <dbReference type="RuleBase" id="RU000682"/>
    </source>
</evidence>
<evidence type="ECO:0000256" key="12">
    <source>
        <dbReference type="SAM" id="MobiDB-lite"/>
    </source>
</evidence>
<evidence type="ECO:0000256" key="10">
    <source>
        <dbReference type="RuleBase" id="RU369038"/>
    </source>
</evidence>
<sequence>MYFESVPIPPISPRSSSPASSATRFKQNPSTEFDNIKFFINPRLKKIGPAMAARSYLYGGVSGGEAESGGSVLLTNKRVHCSSSLNPVDSFFVSRSSPFQGSRSMVSFEDRGNGSGGQFFQSFDHEDNGDDEYDEYFQQPEKKRRLTVDQVRFLEKSFELDNKLEPDRKIQLAKELGLQPRQVAIWFQNRRARWKTKQLEKDYDDLQESYNKLKANYENLVKEKEKLKSKVDELSDKLMIQEKGTSEASSTKSPCEPQLCEPVLEEDLSKNMNPACGPEGDLNVVFERGDSSYVFEQEQSDGSLDEENDNFGKMFLPSMDCYTSPKIENVDPHAVNSYYLGLSGDDQAFGFWSY</sequence>
<dbReference type="GO" id="GO:0005634">
    <property type="term" value="C:nucleus"/>
    <property type="evidence" value="ECO:0007669"/>
    <property type="project" value="UniProtKB-SubCell"/>
</dbReference>
<keyword evidence="2 10" id="KW-0805">Transcription regulation</keyword>
<evidence type="ECO:0000313" key="15">
    <source>
        <dbReference type="Proteomes" id="UP001177003"/>
    </source>
</evidence>
<evidence type="ECO:0000313" key="14">
    <source>
        <dbReference type="EMBL" id="CAI9266709.1"/>
    </source>
</evidence>
<feature type="DNA-binding region" description="Homeobox" evidence="8">
    <location>
        <begin position="139"/>
        <end position="198"/>
    </location>
</feature>
<dbReference type="GO" id="GO:0043565">
    <property type="term" value="F:sequence-specific DNA binding"/>
    <property type="evidence" value="ECO:0007669"/>
    <property type="project" value="InterPro"/>
</dbReference>
<reference evidence="14" key="1">
    <citation type="submission" date="2023-04" db="EMBL/GenBank/DDBJ databases">
        <authorList>
            <person name="Vijverberg K."/>
            <person name="Xiong W."/>
            <person name="Schranz E."/>
        </authorList>
    </citation>
    <scope>NUCLEOTIDE SEQUENCE</scope>
</reference>
<dbReference type="EMBL" id="OX465077">
    <property type="protein sequence ID" value="CAI9266709.1"/>
    <property type="molecule type" value="Genomic_DNA"/>
</dbReference>
<dbReference type="Proteomes" id="UP001177003">
    <property type="component" value="Chromosome 1"/>
</dbReference>
<evidence type="ECO:0000259" key="13">
    <source>
        <dbReference type="PROSITE" id="PS50071"/>
    </source>
</evidence>
<dbReference type="InterPro" id="IPR000047">
    <property type="entry name" value="HTH_motif"/>
</dbReference>
<dbReference type="PRINTS" id="PR00031">
    <property type="entry name" value="HTHREPRESSR"/>
</dbReference>
<dbReference type="GO" id="GO:0042802">
    <property type="term" value="F:identical protein binding"/>
    <property type="evidence" value="ECO:0007669"/>
    <property type="project" value="UniProtKB-ARBA"/>
</dbReference>
<dbReference type="GO" id="GO:0000981">
    <property type="term" value="F:DNA-binding transcription factor activity, RNA polymerase II-specific"/>
    <property type="evidence" value="ECO:0007669"/>
    <property type="project" value="UniProtKB-UniRule"/>
</dbReference>
<gene>
    <name evidence="14" type="ORF">LSALG_LOCUS7247</name>
</gene>
<dbReference type="GO" id="GO:0045893">
    <property type="term" value="P:positive regulation of DNA-templated transcription"/>
    <property type="evidence" value="ECO:0007669"/>
    <property type="project" value="UniProtKB-ARBA"/>
</dbReference>
<keyword evidence="4 8" id="KW-0371">Homeobox</keyword>
<organism evidence="14 15">
    <name type="scientific">Lactuca saligna</name>
    <name type="common">Willowleaf lettuce</name>
    <dbReference type="NCBI Taxonomy" id="75948"/>
    <lineage>
        <taxon>Eukaryota</taxon>
        <taxon>Viridiplantae</taxon>
        <taxon>Streptophyta</taxon>
        <taxon>Embryophyta</taxon>
        <taxon>Tracheophyta</taxon>
        <taxon>Spermatophyta</taxon>
        <taxon>Magnoliopsida</taxon>
        <taxon>eudicotyledons</taxon>
        <taxon>Gunneridae</taxon>
        <taxon>Pentapetalae</taxon>
        <taxon>asterids</taxon>
        <taxon>campanulids</taxon>
        <taxon>Asterales</taxon>
        <taxon>Asteraceae</taxon>
        <taxon>Cichorioideae</taxon>
        <taxon>Cichorieae</taxon>
        <taxon>Lactucinae</taxon>
        <taxon>Lactuca</taxon>
    </lineage>
</organism>
<accession>A0AA35VDI9</accession>
<name>A0AA35VDI9_LACSI</name>
<dbReference type="PROSITE" id="PS00027">
    <property type="entry name" value="HOMEOBOX_1"/>
    <property type="match status" value="1"/>
</dbReference>
<evidence type="ECO:0000256" key="1">
    <source>
        <dbReference type="ARBA" id="ARBA00004123"/>
    </source>
</evidence>
<keyword evidence="15" id="KW-1185">Reference proteome</keyword>
<dbReference type="PANTHER" id="PTHR24326:SF587">
    <property type="entry name" value="HOMEOBOX-LEUCINE ZIPPER PROTEIN"/>
    <property type="match status" value="1"/>
</dbReference>
<dbReference type="SUPFAM" id="SSF46689">
    <property type="entry name" value="Homeodomain-like"/>
    <property type="match status" value="1"/>
</dbReference>
<evidence type="ECO:0000256" key="3">
    <source>
        <dbReference type="ARBA" id="ARBA00023125"/>
    </source>
</evidence>
<evidence type="ECO:0000256" key="5">
    <source>
        <dbReference type="ARBA" id="ARBA00023163"/>
    </source>
</evidence>
<evidence type="ECO:0000256" key="8">
    <source>
        <dbReference type="PROSITE-ProRule" id="PRU00108"/>
    </source>
</evidence>
<feature type="domain" description="Homeobox" evidence="13">
    <location>
        <begin position="137"/>
        <end position="197"/>
    </location>
</feature>
<feature type="coiled-coil region" evidence="11">
    <location>
        <begin position="189"/>
        <end position="244"/>
    </location>
</feature>
<dbReference type="PROSITE" id="PS50071">
    <property type="entry name" value="HOMEOBOX_2"/>
    <property type="match status" value="1"/>
</dbReference>
<comment type="function">
    <text evidence="10">Transcription factor.</text>
</comment>
<dbReference type="AlphaFoldDB" id="A0AA35VDI9"/>
<keyword evidence="5 10" id="KW-0804">Transcription</keyword>
<dbReference type="PANTHER" id="PTHR24326">
    <property type="entry name" value="HOMEOBOX-LEUCINE ZIPPER PROTEIN"/>
    <property type="match status" value="1"/>
</dbReference>
<protein>
    <recommendedName>
        <fullName evidence="10">Homeobox-leucine zipper protein</fullName>
    </recommendedName>
    <alternativeName>
        <fullName evidence="10">HD-ZIP protein</fullName>
    </alternativeName>
    <alternativeName>
        <fullName evidence="10">Homeodomain transcription factor</fullName>
    </alternativeName>
</protein>
<dbReference type="InterPro" id="IPR045224">
    <property type="entry name" value="HDZip_class_I_plant"/>
</dbReference>
<dbReference type="Gene3D" id="1.10.10.60">
    <property type="entry name" value="Homeodomain-like"/>
    <property type="match status" value="1"/>
</dbReference>
<keyword evidence="11" id="KW-0175">Coiled coil</keyword>
<dbReference type="Pfam" id="PF02183">
    <property type="entry name" value="HALZ"/>
    <property type="match status" value="1"/>
</dbReference>
<dbReference type="FunFam" id="1.10.10.60:FF:000159">
    <property type="entry name" value="Homeobox-leucine zipper protein HAT5"/>
    <property type="match status" value="1"/>
</dbReference>
<dbReference type="Pfam" id="PF00046">
    <property type="entry name" value="Homeodomain"/>
    <property type="match status" value="1"/>
</dbReference>
<dbReference type="InterPro" id="IPR003106">
    <property type="entry name" value="Leu_zip_homeo"/>
</dbReference>
<evidence type="ECO:0000256" key="2">
    <source>
        <dbReference type="ARBA" id="ARBA00023015"/>
    </source>
</evidence>
<feature type="compositionally biased region" description="Low complexity" evidence="12">
    <location>
        <begin position="13"/>
        <end position="22"/>
    </location>
</feature>
<evidence type="ECO:0000256" key="6">
    <source>
        <dbReference type="ARBA" id="ARBA00023242"/>
    </source>
</evidence>